<feature type="compositionally biased region" description="Basic and acidic residues" evidence="1">
    <location>
        <begin position="138"/>
        <end position="162"/>
    </location>
</feature>
<gene>
    <name evidence="2" type="ORF">UFOPK3543_02495</name>
</gene>
<feature type="compositionally biased region" description="Basic and acidic residues" evidence="1">
    <location>
        <begin position="245"/>
        <end position="260"/>
    </location>
</feature>
<evidence type="ECO:0000256" key="1">
    <source>
        <dbReference type="SAM" id="MobiDB-lite"/>
    </source>
</evidence>
<accession>A0A6J7IBD5</accession>
<feature type="compositionally biased region" description="Basic and acidic residues" evidence="1">
    <location>
        <begin position="197"/>
        <end position="211"/>
    </location>
</feature>
<protein>
    <submittedName>
        <fullName evidence="2">Unannotated protein</fullName>
    </submittedName>
</protein>
<feature type="compositionally biased region" description="Basic and acidic residues" evidence="1">
    <location>
        <begin position="24"/>
        <end position="51"/>
    </location>
</feature>
<feature type="compositionally biased region" description="Basic and acidic residues" evidence="1">
    <location>
        <begin position="68"/>
        <end position="106"/>
    </location>
</feature>
<feature type="region of interest" description="Disordered" evidence="1">
    <location>
        <begin position="23"/>
        <end position="268"/>
    </location>
</feature>
<organism evidence="2">
    <name type="scientific">freshwater metagenome</name>
    <dbReference type="NCBI Taxonomy" id="449393"/>
    <lineage>
        <taxon>unclassified sequences</taxon>
        <taxon>metagenomes</taxon>
        <taxon>ecological metagenomes</taxon>
    </lineage>
</organism>
<name>A0A6J7IBD5_9ZZZZ</name>
<feature type="compositionally biased region" description="Basic and acidic residues" evidence="1">
    <location>
        <begin position="114"/>
        <end position="123"/>
    </location>
</feature>
<sequence length="268" mass="30382">MRAERTSVEAEDVADVVPVVVERTGARDRRPAAIVAEERQAPRQVHHEYERRRAHGATEQAAEPATVARDERPDEQPHHHDRRDDGCERHERNGDRDEQGEGHHTMLEGPAAMARRDERRGADEATEGTEQPGRRGVHRQDRQRALRIPVVDDRHGEVDRRTRNVGSPRAERSGQAPHAKAGEGQRHQHQQGAQQRDVAEQGHARQREHAVRSGRCSVRTERSRVPAPPPLFEQVAPAALQRLQLADRRNRAGEVVPRPDEQDEQDQT</sequence>
<dbReference type="AlphaFoldDB" id="A0A6J7IBD5"/>
<dbReference type="EMBL" id="CAFBMH010000125">
    <property type="protein sequence ID" value="CAB4928159.1"/>
    <property type="molecule type" value="Genomic_DNA"/>
</dbReference>
<proteinExistence type="predicted"/>
<evidence type="ECO:0000313" key="2">
    <source>
        <dbReference type="EMBL" id="CAB4928159.1"/>
    </source>
</evidence>
<reference evidence="2" key="1">
    <citation type="submission" date="2020-05" db="EMBL/GenBank/DDBJ databases">
        <authorList>
            <person name="Chiriac C."/>
            <person name="Salcher M."/>
            <person name="Ghai R."/>
            <person name="Kavagutti S V."/>
        </authorList>
    </citation>
    <scope>NUCLEOTIDE SEQUENCE</scope>
</reference>